<feature type="chain" id="PRO_5045171122" evidence="1">
    <location>
        <begin position="30"/>
        <end position="145"/>
    </location>
</feature>
<reference evidence="2" key="1">
    <citation type="submission" date="2022-11" db="EMBL/GenBank/DDBJ databases">
        <authorList>
            <person name="Somphong A."/>
            <person name="Phongsopitanun W."/>
        </authorList>
    </citation>
    <scope>NUCLEOTIDE SEQUENCE</scope>
    <source>
        <strain evidence="2">Pm04-4</strain>
    </source>
</reference>
<dbReference type="PROSITE" id="PS51318">
    <property type="entry name" value="TAT"/>
    <property type="match status" value="1"/>
</dbReference>
<feature type="signal peptide" evidence="1">
    <location>
        <begin position="1"/>
        <end position="29"/>
    </location>
</feature>
<evidence type="ECO:0000313" key="3">
    <source>
        <dbReference type="Proteomes" id="UP001151002"/>
    </source>
</evidence>
<gene>
    <name evidence="2" type="ORF">OWR29_30500</name>
</gene>
<keyword evidence="1" id="KW-0732">Signal</keyword>
<name>A0ABT4B777_9ACTN</name>
<evidence type="ECO:0000256" key="1">
    <source>
        <dbReference type="SAM" id="SignalP"/>
    </source>
</evidence>
<protein>
    <submittedName>
        <fullName evidence="2">Uncharacterized protein</fullName>
    </submittedName>
</protein>
<proteinExistence type="predicted"/>
<keyword evidence="3" id="KW-1185">Reference proteome</keyword>
<dbReference type="Proteomes" id="UP001151002">
    <property type="component" value="Unassembled WGS sequence"/>
</dbReference>
<comment type="caution">
    <text evidence="2">The sequence shown here is derived from an EMBL/GenBank/DDBJ whole genome shotgun (WGS) entry which is preliminary data.</text>
</comment>
<dbReference type="InterPro" id="IPR006311">
    <property type="entry name" value="TAT_signal"/>
</dbReference>
<evidence type="ECO:0000313" key="2">
    <source>
        <dbReference type="EMBL" id="MCY1142349.1"/>
    </source>
</evidence>
<organism evidence="2 3">
    <name type="scientific">Paractinoplanes pyxinae</name>
    <dbReference type="NCBI Taxonomy" id="2997416"/>
    <lineage>
        <taxon>Bacteria</taxon>
        <taxon>Bacillati</taxon>
        <taxon>Actinomycetota</taxon>
        <taxon>Actinomycetes</taxon>
        <taxon>Micromonosporales</taxon>
        <taxon>Micromonosporaceae</taxon>
        <taxon>Paractinoplanes</taxon>
    </lineage>
</organism>
<dbReference type="RefSeq" id="WP_267566803.1">
    <property type="nucleotide sequence ID" value="NZ_JAPNTZ010000011.1"/>
</dbReference>
<accession>A0ABT4B777</accession>
<dbReference type="EMBL" id="JAPNTZ010000011">
    <property type="protein sequence ID" value="MCY1142349.1"/>
    <property type="molecule type" value="Genomic_DNA"/>
</dbReference>
<sequence length="145" mass="15478">MSTRRKLLWAGGVAVLALFLVRVPSTAPASDQVEVYGINDEISGEVQHPPGFLGRLLGMCDADTYYAEAGDKKYCLVLNGPSGTVKVSRRDGTVTVAADDVPRLRRYGAEDAQWTTLLLMGDDPVAMIPIADLTEGRPVTVSALG</sequence>